<keyword evidence="1" id="KW-0472">Membrane</keyword>
<dbReference type="RefSeq" id="WP_160353056.1">
    <property type="nucleotide sequence ID" value="NZ_SDWJ01000001.1"/>
</dbReference>
<dbReference type="Proteomes" id="UP000471147">
    <property type="component" value="Unassembled WGS sequence"/>
</dbReference>
<evidence type="ECO:0000256" key="1">
    <source>
        <dbReference type="SAM" id="Phobius"/>
    </source>
</evidence>
<sequence length="109" mass="11844">MGGMPWLATVTTLGVQVLVVVVRTTLRTRLTLRTGTWCAILRTLSFFLTTLCTCAGGVSATCIAPPPINAPPQVQAHNFAKAMRTDIISTFFSIGAESKSQRRTPFRVF</sequence>
<proteinExistence type="predicted"/>
<dbReference type="OrthoDB" id="7452225at2"/>
<comment type="caution">
    <text evidence="2">The sequence shown here is derived from an EMBL/GenBank/DDBJ whole genome shotgun (WGS) entry which is preliminary data.</text>
</comment>
<protein>
    <submittedName>
        <fullName evidence="2">Uncharacterized protein</fullName>
    </submittedName>
</protein>
<keyword evidence="3" id="KW-1185">Reference proteome</keyword>
<dbReference type="AlphaFoldDB" id="A0A6I4LUI8"/>
<name>A0A6I4LUI8_9SPHN</name>
<organism evidence="2 3">
    <name type="scientific">Sphingorhabdus profundilacus</name>
    <dbReference type="NCBI Taxonomy" id="2509718"/>
    <lineage>
        <taxon>Bacteria</taxon>
        <taxon>Pseudomonadati</taxon>
        <taxon>Pseudomonadota</taxon>
        <taxon>Alphaproteobacteria</taxon>
        <taxon>Sphingomonadales</taxon>
        <taxon>Sphingomonadaceae</taxon>
        <taxon>Sphingorhabdus</taxon>
    </lineage>
</organism>
<accession>A0A6I4LUI8</accession>
<gene>
    <name evidence="2" type="ORF">EUU23_05495</name>
</gene>
<keyword evidence="1" id="KW-1133">Transmembrane helix</keyword>
<keyword evidence="1" id="KW-0812">Transmembrane</keyword>
<evidence type="ECO:0000313" key="2">
    <source>
        <dbReference type="EMBL" id="MVZ97157.1"/>
    </source>
</evidence>
<feature type="transmembrane region" description="Helical" evidence="1">
    <location>
        <begin position="6"/>
        <end position="26"/>
    </location>
</feature>
<reference evidence="2 3" key="1">
    <citation type="submission" date="2019-01" db="EMBL/GenBank/DDBJ databases">
        <title>Sphingorhabdus lacus sp.nov., isolated from an oligotrophic freshwater lake.</title>
        <authorList>
            <person name="Park M."/>
        </authorList>
    </citation>
    <scope>NUCLEOTIDE SEQUENCE [LARGE SCALE GENOMIC DNA]</scope>
    <source>
        <strain evidence="2 3">IMCC26285</strain>
    </source>
</reference>
<dbReference type="EMBL" id="SDWJ01000001">
    <property type="protein sequence ID" value="MVZ97157.1"/>
    <property type="molecule type" value="Genomic_DNA"/>
</dbReference>
<evidence type="ECO:0000313" key="3">
    <source>
        <dbReference type="Proteomes" id="UP000471147"/>
    </source>
</evidence>